<dbReference type="Proteomes" id="UP001254848">
    <property type="component" value="Unassembled WGS sequence"/>
</dbReference>
<comment type="caution">
    <text evidence="13">The sequence shown here is derived from an EMBL/GenBank/DDBJ whole genome shotgun (WGS) entry which is preliminary data.</text>
</comment>
<dbReference type="PANTHER" id="PTHR20857">
    <property type="entry name" value="THIAMINE-PHOSPHATE PYROPHOSPHORYLASE"/>
    <property type="match status" value="1"/>
</dbReference>
<feature type="binding site" evidence="9">
    <location>
        <position position="175"/>
    </location>
    <ligand>
        <name>2-[(2R,5Z)-2-carboxy-4-methylthiazol-5(2H)-ylidene]ethyl phosphate</name>
        <dbReference type="ChEBI" id="CHEBI:62899"/>
    </ligand>
</feature>
<dbReference type="SUPFAM" id="SSF51391">
    <property type="entry name" value="Thiamin phosphate synthase"/>
    <property type="match status" value="1"/>
</dbReference>
<comment type="function">
    <text evidence="9">Condenses 4-methyl-5-(beta-hydroxyethyl)thiazole monophosphate (THZ-P) and 2-methyl-4-amino-5-hydroxymethyl pyrimidine pyrophosphate (HMP-PP) to form thiamine monophosphate (TMP).</text>
</comment>
<keyword evidence="3 9" id="KW-0479">Metal-binding</keyword>
<comment type="pathway">
    <text evidence="1 9 11">Cofactor biosynthesis; thiamine diphosphate biosynthesis; thiamine phosphate from 4-amino-2-methyl-5-diphosphomethylpyrimidine and 4-methyl-5-(2-phosphoethyl)-thiazole: step 1/1.</text>
</comment>
<evidence type="ECO:0000256" key="4">
    <source>
        <dbReference type="ARBA" id="ARBA00022842"/>
    </source>
</evidence>
<evidence type="ECO:0000256" key="1">
    <source>
        <dbReference type="ARBA" id="ARBA00005165"/>
    </source>
</evidence>
<keyword evidence="5 9" id="KW-0784">Thiamine biosynthesis</keyword>
<dbReference type="RefSeq" id="WP_413780419.1">
    <property type="nucleotide sequence ID" value="NZ_JAUOZS010000001.1"/>
</dbReference>
<dbReference type="InterPro" id="IPR013785">
    <property type="entry name" value="Aldolase_TIM"/>
</dbReference>
<evidence type="ECO:0000256" key="8">
    <source>
        <dbReference type="ARBA" id="ARBA00047883"/>
    </source>
</evidence>
<keyword evidence="4 9" id="KW-0460">Magnesium</keyword>
<feature type="binding site" evidence="9">
    <location>
        <position position="97"/>
    </location>
    <ligand>
        <name>Mg(2+)</name>
        <dbReference type="ChEBI" id="CHEBI:18420"/>
    </ligand>
</feature>
<feature type="binding site" evidence="9">
    <location>
        <position position="116"/>
    </location>
    <ligand>
        <name>4-amino-2-methyl-5-(diphosphooxymethyl)pyrimidine</name>
        <dbReference type="ChEBI" id="CHEBI:57841"/>
    </ligand>
</feature>
<reference evidence="13 14" key="1">
    <citation type="submission" date="2023-07" db="EMBL/GenBank/DDBJ databases">
        <title>The novel representative of Negativicutes class, Anaeroselena agilis gen. nov. sp. nov.</title>
        <authorList>
            <person name="Prokofeva M.I."/>
            <person name="Elcheninov A.G."/>
            <person name="Klyukina A."/>
            <person name="Kublanov I.V."/>
            <person name="Frolov E.N."/>
            <person name="Podosokorskaya O.A."/>
        </authorList>
    </citation>
    <scope>NUCLEOTIDE SEQUENCE [LARGE SCALE GENOMIC DNA]</scope>
    <source>
        <strain evidence="13 14">4137-cl</strain>
    </source>
</reference>
<feature type="domain" description="Thiamine phosphate synthase/TenI" evidence="12">
    <location>
        <begin position="15"/>
        <end position="198"/>
    </location>
</feature>
<evidence type="ECO:0000256" key="9">
    <source>
        <dbReference type="HAMAP-Rule" id="MF_00097"/>
    </source>
</evidence>
<organism evidence="13 14">
    <name type="scientific">Anaeroselena agilis</name>
    <dbReference type="NCBI Taxonomy" id="3063788"/>
    <lineage>
        <taxon>Bacteria</taxon>
        <taxon>Bacillati</taxon>
        <taxon>Bacillota</taxon>
        <taxon>Negativicutes</taxon>
        <taxon>Acetonemataceae</taxon>
        <taxon>Anaeroselena</taxon>
    </lineage>
</organism>
<dbReference type="EMBL" id="JAUOZS010000001">
    <property type="protein sequence ID" value="MDT8901921.1"/>
    <property type="molecule type" value="Genomic_DNA"/>
</dbReference>
<comment type="cofactor">
    <cofactor evidence="9">
        <name>Mg(2+)</name>
        <dbReference type="ChEBI" id="CHEBI:18420"/>
    </cofactor>
    <text evidence="9">Binds 1 Mg(2+) ion per subunit.</text>
</comment>
<evidence type="ECO:0000256" key="2">
    <source>
        <dbReference type="ARBA" id="ARBA00022679"/>
    </source>
</evidence>
<accession>A0ABU3NYP9</accession>
<evidence type="ECO:0000256" key="11">
    <source>
        <dbReference type="RuleBase" id="RU004253"/>
    </source>
</evidence>
<evidence type="ECO:0000313" key="13">
    <source>
        <dbReference type="EMBL" id="MDT8901921.1"/>
    </source>
</evidence>
<evidence type="ECO:0000313" key="14">
    <source>
        <dbReference type="Proteomes" id="UP001254848"/>
    </source>
</evidence>
<comment type="similarity">
    <text evidence="9 10">Belongs to the thiamine-phosphate synthase family.</text>
</comment>
<evidence type="ECO:0000256" key="10">
    <source>
        <dbReference type="RuleBase" id="RU003826"/>
    </source>
</evidence>
<dbReference type="InterPro" id="IPR034291">
    <property type="entry name" value="TMP_synthase"/>
</dbReference>
<dbReference type="HAMAP" id="MF_00097">
    <property type="entry name" value="TMP_synthase"/>
    <property type="match status" value="1"/>
</dbReference>
<comment type="catalytic activity">
    <reaction evidence="6 9 10">
        <text>4-methyl-5-(2-phosphooxyethyl)-thiazole + 4-amino-2-methyl-5-(diphosphooxymethyl)pyrimidine + H(+) = thiamine phosphate + diphosphate</text>
        <dbReference type="Rhea" id="RHEA:22328"/>
        <dbReference type="ChEBI" id="CHEBI:15378"/>
        <dbReference type="ChEBI" id="CHEBI:33019"/>
        <dbReference type="ChEBI" id="CHEBI:37575"/>
        <dbReference type="ChEBI" id="CHEBI:57841"/>
        <dbReference type="ChEBI" id="CHEBI:58296"/>
        <dbReference type="EC" id="2.5.1.3"/>
    </reaction>
</comment>
<comment type="catalytic activity">
    <reaction evidence="8 9 10">
        <text>2-[(2R,5Z)-2-carboxy-4-methylthiazol-5(2H)-ylidene]ethyl phosphate + 4-amino-2-methyl-5-(diphosphooxymethyl)pyrimidine + 2 H(+) = thiamine phosphate + CO2 + diphosphate</text>
        <dbReference type="Rhea" id="RHEA:47844"/>
        <dbReference type="ChEBI" id="CHEBI:15378"/>
        <dbReference type="ChEBI" id="CHEBI:16526"/>
        <dbReference type="ChEBI" id="CHEBI:33019"/>
        <dbReference type="ChEBI" id="CHEBI:37575"/>
        <dbReference type="ChEBI" id="CHEBI:57841"/>
        <dbReference type="ChEBI" id="CHEBI:62899"/>
        <dbReference type="EC" id="2.5.1.3"/>
    </reaction>
</comment>
<evidence type="ECO:0000256" key="5">
    <source>
        <dbReference type="ARBA" id="ARBA00022977"/>
    </source>
</evidence>
<keyword evidence="2 9" id="KW-0808">Transferase</keyword>
<dbReference type="Gene3D" id="3.20.20.70">
    <property type="entry name" value="Aldolase class I"/>
    <property type="match status" value="1"/>
</dbReference>
<feature type="binding site" evidence="9">
    <location>
        <begin position="45"/>
        <end position="49"/>
    </location>
    <ligand>
        <name>4-amino-2-methyl-5-(diphosphooxymethyl)pyrimidine</name>
        <dbReference type="ChEBI" id="CHEBI:57841"/>
    </ligand>
</feature>
<dbReference type="Pfam" id="PF02581">
    <property type="entry name" value="TMP-TENI"/>
    <property type="match status" value="1"/>
</dbReference>
<dbReference type="CDD" id="cd00564">
    <property type="entry name" value="TMP_TenI"/>
    <property type="match status" value="1"/>
</dbReference>
<evidence type="ECO:0000256" key="6">
    <source>
        <dbReference type="ARBA" id="ARBA00047334"/>
    </source>
</evidence>
<dbReference type="InterPro" id="IPR022998">
    <property type="entry name" value="ThiamineP_synth_TenI"/>
</dbReference>
<proteinExistence type="inferred from homology"/>
<evidence type="ECO:0000256" key="7">
    <source>
        <dbReference type="ARBA" id="ARBA00047851"/>
    </source>
</evidence>
<dbReference type="NCBIfam" id="TIGR00693">
    <property type="entry name" value="thiE"/>
    <property type="match status" value="1"/>
</dbReference>
<keyword evidence="14" id="KW-1185">Reference proteome</keyword>
<feature type="binding site" evidence="9">
    <location>
        <position position="147"/>
    </location>
    <ligand>
        <name>4-amino-2-methyl-5-(diphosphooxymethyl)pyrimidine</name>
        <dbReference type="ChEBI" id="CHEBI:57841"/>
    </ligand>
</feature>
<dbReference type="EC" id="2.5.1.3" evidence="9"/>
<feature type="binding site" evidence="9">
    <location>
        <position position="77"/>
    </location>
    <ligand>
        <name>4-amino-2-methyl-5-(diphosphooxymethyl)pyrimidine</name>
        <dbReference type="ChEBI" id="CHEBI:57841"/>
    </ligand>
</feature>
<gene>
    <name evidence="9 13" type="primary">thiE</name>
    <name evidence="13" type="ORF">Q4T40_11750</name>
</gene>
<feature type="binding site" evidence="9">
    <location>
        <begin position="195"/>
        <end position="196"/>
    </location>
    <ligand>
        <name>2-[(2R,5Z)-2-carboxy-4-methylthiazol-5(2H)-ylidene]ethyl phosphate</name>
        <dbReference type="ChEBI" id="CHEBI:62899"/>
    </ligand>
</feature>
<evidence type="ECO:0000256" key="3">
    <source>
        <dbReference type="ARBA" id="ARBA00022723"/>
    </source>
</evidence>
<sequence length="216" mass="22514">MSQRRGMANFVAGGIYGITDDALSRGRSSVEVVRLLLAAGVRVIQYREKAKPARVMYEECLAIRGLTADTGATFIVNDHVDLAMAVGADGVHVGQDDLPPVKVRELVGSDMAIGLSTHSPEQAREADKLAGVIDYIGVGPVYATDTKKDASAPVGLALLEYAAANVNLPYVAIGGIKQSNIAEVSRRGPGMIAIVSDIVGADDIVAKVAALRAAMA</sequence>
<protein>
    <recommendedName>
        <fullName evidence="9">Thiamine-phosphate synthase</fullName>
        <shortName evidence="9">TP synthase</shortName>
        <shortName evidence="9">TPS</shortName>
        <ecNumber evidence="9">2.5.1.3</ecNumber>
    </recommendedName>
    <alternativeName>
        <fullName evidence="9">Thiamine-phosphate pyrophosphorylase</fullName>
        <shortName evidence="9">TMP pyrophosphorylase</shortName>
        <shortName evidence="9">TMP-PPase</shortName>
    </alternativeName>
</protein>
<comment type="catalytic activity">
    <reaction evidence="7 9 10">
        <text>2-(2-carboxy-4-methylthiazol-5-yl)ethyl phosphate + 4-amino-2-methyl-5-(diphosphooxymethyl)pyrimidine + 2 H(+) = thiamine phosphate + CO2 + diphosphate</text>
        <dbReference type="Rhea" id="RHEA:47848"/>
        <dbReference type="ChEBI" id="CHEBI:15378"/>
        <dbReference type="ChEBI" id="CHEBI:16526"/>
        <dbReference type="ChEBI" id="CHEBI:33019"/>
        <dbReference type="ChEBI" id="CHEBI:37575"/>
        <dbReference type="ChEBI" id="CHEBI:57841"/>
        <dbReference type="ChEBI" id="CHEBI:62890"/>
        <dbReference type="EC" id="2.5.1.3"/>
    </reaction>
</comment>
<dbReference type="InterPro" id="IPR036206">
    <property type="entry name" value="ThiamineP_synth_sf"/>
</dbReference>
<name>A0ABU3NYP9_9FIRM</name>
<dbReference type="GO" id="GO:0004789">
    <property type="term" value="F:thiamine-phosphate diphosphorylase activity"/>
    <property type="evidence" value="ECO:0007669"/>
    <property type="project" value="UniProtKB-EC"/>
</dbReference>
<feature type="binding site" evidence="9">
    <location>
        <begin position="144"/>
        <end position="146"/>
    </location>
    <ligand>
        <name>2-[(2R,5Z)-2-carboxy-4-methylthiazol-5(2H)-ylidene]ethyl phosphate</name>
        <dbReference type="ChEBI" id="CHEBI:62899"/>
    </ligand>
</feature>
<feature type="binding site" evidence="9">
    <location>
        <position position="78"/>
    </location>
    <ligand>
        <name>Mg(2+)</name>
        <dbReference type="ChEBI" id="CHEBI:18420"/>
    </ligand>
</feature>
<dbReference type="PANTHER" id="PTHR20857:SF15">
    <property type="entry name" value="THIAMINE-PHOSPHATE SYNTHASE"/>
    <property type="match status" value="1"/>
</dbReference>
<evidence type="ECO:0000259" key="12">
    <source>
        <dbReference type="Pfam" id="PF02581"/>
    </source>
</evidence>